<dbReference type="GO" id="GO:0008745">
    <property type="term" value="F:N-acetylmuramoyl-L-alanine amidase activity"/>
    <property type="evidence" value="ECO:0007669"/>
    <property type="project" value="UniProtKB-EC"/>
</dbReference>
<evidence type="ECO:0000256" key="3">
    <source>
        <dbReference type="ARBA" id="ARBA00022729"/>
    </source>
</evidence>
<keyword evidence="5" id="KW-0961">Cell wall biogenesis/degradation</keyword>
<dbReference type="InterPro" id="IPR013517">
    <property type="entry name" value="FG-GAP"/>
</dbReference>
<dbReference type="SUPFAM" id="SSF69318">
    <property type="entry name" value="Integrin alpha N-terminal domain"/>
    <property type="match status" value="1"/>
</dbReference>
<protein>
    <recommendedName>
        <fullName evidence="2">N-acetylmuramoyl-L-alanine amidase</fullName>
        <ecNumber evidence="2">3.5.1.28</ecNumber>
    </recommendedName>
</protein>
<comment type="catalytic activity">
    <reaction evidence="1">
        <text>Hydrolyzes the link between N-acetylmuramoyl residues and L-amino acid residues in certain cell-wall glycopeptides.</text>
        <dbReference type="EC" id="3.5.1.28"/>
    </reaction>
</comment>
<dbReference type="GO" id="GO:0009253">
    <property type="term" value="P:peptidoglycan catabolic process"/>
    <property type="evidence" value="ECO:0007669"/>
    <property type="project" value="InterPro"/>
</dbReference>
<name>A0AA40SGA9_9ACTN</name>
<dbReference type="SUPFAM" id="SSF55846">
    <property type="entry name" value="N-acetylmuramoyl-L-alanine amidase-like"/>
    <property type="match status" value="1"/>
</dbReference>
<dbReference type="PANTHER" id="PTHR30417:SF1">
    <property type="entry name" value="N-ACETYLMURAMOYL-L-ALANINE AMIDASE AMID"/>
    <property type="match status" value="1"/>
</dbReference>
<accession>A0AA40SGA9</accession>
<evidence type="ECO:0000256" key="1">
    <source>
        <dbReference type="ARBA" id="ARBA00001561"/>
    </source>
</evidence>
<dbReference type="FunFam" id="3.40.80.10:FF:000006">
    <property type="entry name" value="N-acetylmuramoyl-L-alanine amidase"/>
    <property type="match status" value="1"/>
</dbReference>
<gene>
    <name evidence="7" type="ORF">FHS33_004044</name>
</gene>
<dbReference type="InterPro" id="IPR023346">
    <property type="entry name" value="Lysozyme-like_dom_sf"/>
</dbReference>
<evidence type="ECO:0000313" key="8">
    <source>
        <dbReference type="Proteomes" id="UP000530412"/>
    </source>
</evidence>
<dbReference type="SMART" id="SM00644">
    <property type="entry name" value="Ami_2"/>
    <property type="match status" value="1"/>
</dbReference>
<reference evidence="7 8" key="1">
    <citation type="submission" date="2020-08" db="EMBL/GenBank/DDBJ databases">
        <title>Genomic Encyclopedia of Type Strains, Phase III (KMG-III): the genomes of soil and plant-associated and newly described type strains.</title>
        <authorList>
            <person name="Whitman W."/>
        </authorList>
    </citation>
    <scope>NUCLEOTIDE SEQUENCE [LARGE SCALE GENOMIC DNA]</scope>
    <source>
        <strain evidence="7 8">CECT 3271</strain>
    </source>
</reference>
<dbReference type="Pfam" id="PF13517">
    <property type="entry name" value="FG-GAP_3"/>
    <property type="match status" value="2"/>
</dbReference>
<dbReference type="InterPro" id="IPR036505">
    <property type="entry name" value="Amidase/PGRP_sf"/>
</dbReference>
<dbReference type="InterPro" id="IPR002502">
    <property type="entry name" value="Amidase_domain"/>
</dbReference>
<dbReference type="CDD" id="cd06583">
    <property type="entry name" value="PGRP"/>
    <property type="match status" value="1"/>
</dbReference>
<evidence type="ECO:0000313" key="7">
    <source>
        <dbReference type="EMBL" id="MBA8945595.1"/>
    </source>
</evidence>
<keyword evidence="3" id="KW-0732">Signal</keyword>
<dbReference type="EMBL" id="JACJIE010000009">
    <property type="protein sequence ID" value="MBA8945595.1"/>
    <property type="molecule type" value="Genomic_DNA"/>
</dbReference>
<organism evidence="7 8">
    <name type="scientific">Streptomyces calvus</name>
    <dbReference type="NCBI Taxonomy" id="67282"/>
    <lineage>
        <taxon>Bacteria</taxon>
        <taxon>Bacillati</taxon>
        <taxon>Actinomycetota</taxon>
        <taxon>Actinomycetes</taxon>
        <taxon>Kitasatosporales</taxon>
        <taxon>Streptomycetaceae</taxon>
        <taxon>Streptomyces</taxon>
    </lineage>
</organism>
<feature type="domain" description="N-acetylmuramoyl-L-alanine amidase" evidence="6">
    <location>
        <begin position="246"/>
        <end position="375"/>
    </location>
</feature>
<dbReference type="RefSeq" id="WP_373303414.1">
    <property type="nucleotide sequence ID" value="NZ_BMSU01000008.1"/>
</dbReference>
<proteinExistence type="predicted"/>
<dbReference type="InterPro" id="IPR051206">
    <property type="entry name" value="NAMLAA_amidase_2"/>
</dbReference>
<evidence type="ECO:0000256" key="5">
    <source>
        <dbReference type="ARBA" id="ARBA00023316"/>
    </source>
</evidence>
<evidence type="ECO:0000256" key="2">
    <source>
        <dbReference type="ARBA" id="ARBA00011901"/>
    </source>
</evidence>
<dbReference type="EC" id="3.5.1.28" evidence="2"/>
<dbReference type="GO" id="GO:0009254">
    <property type="term" value="P:peptidoglycan turnover"/>
    <property type="evidence" value="ECO:0007669"/>
    <property type="project" value="TreeGrafter"/>
</dbReference>
<dbReference type="Pfam" id="PF01510">
    <property type="entry name" value="Amidase_2"/>
    <property type="match status" value="1"/>
</dbReference>
<comment type="caution">
    <text evidence="7">The sequence shown here is derived from an EMBL/GenBank/DDBJ whole genome shotgun (WGS) entry which is preliminary data.</text>
</comment>
<dbReference type="Gene3D" id="3.40.80.10">
    <property type="entry name" value="Peptidoglycan recognition protein-like"/>
    <property type="match status" value="1"/>
</dbReference>
<dbReference type="Proteomes" id="UP000530412">
    <property type="component" value="Unassembled WGS sequence"/>
</dbReference>
<dbReference type="AlphaFoldDB" id="A0AA40SGA9"/>
<dbReference type="GO" id="GO:0071555">
    <property type="term" value="P:cell wall organization"/>
    <property type="evidence" value="ECO:0007669"/>
    <property type="project" value="UniProtKB-KW"/>
</dbReference>
<dbReference type="InterPro" id="IPR028994">
    <property type="entry name" value="Integrin_alpha_N"/>
</dbReference>
<keyword evidence="4" id="KW-0378">Hydrolase</keyword>
<dbReference type="SUPFAM" id="SSF53955">
    <property type="entry name" value="Lysozyme-like"/>
    <property type="match status" value="1"/>
</dbReference>
<evidence type="ECO:0000259" key="6">
    <source>
        <dbReference type="SMART" id="SM00644"/>
    </source>
</evidence>
<dbReference type="Gene3D" id="1.10.530.10">
    <property type="match status" value="1"/>
</dbReference>
<evidence type="ECO:0000256" key="4">
    <source>
        <dbReference type="ARBA" id="ARBA00022801"/>
    </source>
</evidence>
<sequence length="707" mass="74895">MSPHARPHPRGRSGTRAAVLGAVLATSLTLAGHTGAVAADRPSGDSRSTASVLNDAFAAAGREFGVPRDLLVAVGYGETHLDDHDGEPSSANGYGVMHLVSNPEHRTLEQAAELTGLPVGELKRDSRANIRGAAAVLRAHADRLGLGATERSSVDEWYSAVAAYGGADEASTARLYADTVYGFLAEGVVQRAERGERVTVKPRKVAPERGAYAKVLPPGTSTGDGAQSEVGILSADYGPAHWVPAHPNNYQAGRSARIDKVVIHVTQGSYAGSISWFQNGSAGVSSHYVVRSSDGDVTQMVRDADTAYHARSANPSSLGIEHEGYVDNPSWFTDAMYRSSAALTRHLCDLHGIPKDRAHILGHNELPDNDHTDPGPHWNWNYYMQLVNSGGSPMTAGSPTDFTGDGVDDIVTFTQNPEANVYVAASTREVFGEATIWHDFFAPGGETPLTGDFNGDDRDDVVTFTKGVESDVYVALSHGGGFGPASVWHDHFSPGGEVPAVGDVNADGYDDIVTFTHDADAKVYVALSNGSDGFRPATVWHDFFAPAGEFPALGDVDGDGDDDLITFTQGATADVYVALSNGDNAFGEGRLVHEHFAPAGEQPRVGDVNGDKKDDIIAFTQGAESDVYVALSDGSGFGPGARWNEFFSPSGEFPYVGDYDGDGKDDIVTFTHNAEADVYVATSNGTDGFINGRKWHDFFGTPGETTL</sequence>
<dbReference type="PANTHER" id="PTHR30417">
    <property type="entry name" value="N-ACETYLMURAMOYL-L-ALANINE AMIDASE AMID"/>
    <property type="match status" value="1"/>
</dbReference>
<dbReference type="Gene3D" id="2.130.10.130">
    <property type="entry name" value="Integrin alpha, N-terminal"/>
    <property type="match status" value="1"/>
</dbReference>